<dbReference type="GO" id="GO:0046491">
    <property type="term" value="P:L-methylmalonyl-CoA metabolic process"/>
    <property type="evidence" value="ECO:0007669"/>
    <property type="project" value="TreeGrafter"/>
</dbReference>
<sequence>MAITESSVKANHGASVPDTSASSEQMSQASWLQSRGIKVEDRVRLARLSHMRYQHPDLDALCGFMLDFGMTVAKRTENEIWFRGYGIDQYEEFDKASKVPGAFPVQELSGAPGGGRMVTIADPDGFLFNVIFGQERREDASTAPTEKLRANYPNEKQRLRQFNRFEPGPAAVHKLGHFGYSTQRFDELLSFYTSHFNIVPTDLLYMERDGHRMDVTTFMHLDLGQNHTDHHSFFLGASPNSSHVHHCSFEVFDYDTQHLGHQWLASKGYRSVWGVGRHILGSQIFDYWWDPAGNMVEHYADGDLVNEDTPIGILPAGHESLAIWGPEVPLAFLQ</sequence>
<evidence type="ECO:0000259" key="3">
    <source>
        <dbReference type="PROSITE" id="PS51819"/>
    </source>
</evidence>
<organism evidence="4 5">
    <name type="scientific">Aspergillus thermomutatus</name>
    <name type="common">Neosartorya pseudofischeri</name>
    <dbReference type="NCBI Taxonomy" id="41047"/>
    <lineage>
        <taxon>Eukaryota</taxon>
        <taxon>Fungi</taxon>
        <taxon>Dikarya</taxon>
        <taxon>Ascomycota</taxon>
        <taxon>Pezizomycotina</taxon>
        <taxon>Eurotiomycetes</taxon>
        <taxon>Eurotiomycetidae</taxon>
        <taxon>Eurotiales</taxon>
        <taxon>Aspergillaceae</taxon>
        <taxon>Aspergillus</taxon>
        <taxon>Aspergillus subgen. Fumigati</taxon>
    </lineage>
</organism>
<keyword evidence="5" id="KW-1185">Reference proteome</keyword>
<dbReference type="InterPro" id="IPR051785">
    <property type="entry name" value="MMCE/EMCE_epimerase"/>
</dbReference>
<dbReference type="PANTHER" id="PTHR43048">
    <property type="entry name" value="METHYLMALONYL-COA EPIMERASE"/>
    <property type="match status" value="1"/>
</dbReference>
<dbReference type="EMBL" id="NKHU02000008">
    <property type="protein sequence ID" value="RHZ67183.1"/>
    <property type="molecule type" value="Genomic_DNA"/>
</dbReference>
<reference evidence="4" key="1">
    <citation type="submission" date="2018-08" db="EMBL/GenBank/DDBJ databases">
        <title>Draft genome sequence of azole-resistant Aspergillus thermomutatus (Neosartorya pseudofischeri) strain HMR AF 39, isolated from a human nasal aspirate.</title>
        <authorList>
            <person name="Parent-Michaud M."/>
            <person name="Dufresne P.J."/>
            <person name="Fournier E."/>
            <person name="Martineau C."/>
            <person name="Moreira S."/>
            <person name="Perkins V."/>
            <person name="De Repentigny L."/>
            <person name="Dufresne S.F."/>
        </authorList>
    </citation>
    <scope>NUCLEOTIDE SEQUENCE [LARGE SCALE GENOMIC DNA]</scope>
    <source>
        <strain evidence="4">HMR AF 39</strain>
    </source>
</reference>
<dbReference type="Pfam" id="PF00903">
    <property type="entry name" value="Glyoxalase"/>
    <property type="match status" value="1"/>
</dbReference>
<dbReference type="GeneID" id="38131520"/>
<dbReference type="Proteomes" id="UP000215305">
    <property type="component" value="Unassembled WGS sequence"/>
</dbReference>
<evidence type="ECO:0000313" key="5">
    <source>
        <dbReference type="Proteomes" id="UP000215305"/>
    </source>
</evidence>
<dbReference type="InterPro" id="IPR037523">
    <property type="entry name" value="VOC_core"/>
</dbReference>
<dbReference type="Gene3D" id="3.10.180.10">
    <property type="entry name" value="2,3-Dihydroxybiphenyl 1,2-Dioxygenase, domain 1"/>
    <property type="match status" value="1"/>
</dbReference>
<dbReference type="FunFam" id="3.10.180.10:FF:000034">
    <property type="entry name" value="Glyoxalase/Bleomycin resistance protein/Dihydroxybiphenyl dioxygenase"/>
    <property type="match status" value="1"/>
</dbReference>
<dbReference type="SUPFAM" id="SSF54593">
    <property type="entry name" value="Glyoxalase/Bleomycin resistance protein/Dihydroxybiphenyl dioxygenase"/>
    <property type="match status" value="1"/>
</dbReference>
<dbReference type="GO" id="GO:0004493">
    <property type="term" value="F:methylmalonyl-CoA epimerase activity"/>
    <property type="evidence" value="ECO:0007669"/>
    <property type="project" value="TreeGrafter"/>
</dbReference>
<dbReference type="InterPro" id="IPR029068">
    <property type="entry name" value="Glyas_Bleomycin-R_OHBP_Dase"/>
</dbReference>
<feature type="compositionally biased region" description="Polar residues" evidence="2">
    <location>
        <begin position="17"/>
        <end position="27"/>
    </location>
</feature>
<dbReference type="PROSITE" id="PS51819">
    <property type="entry name" value="VOC"/>
    <property type="match status" value="1"/>
</dbReference>
<comment type="caution">
    <text evidence="4">The sequence shown here is derived from an EMBL/GenBank/DDBJ whole genome shotgun (WGS) entry which is preliminary data.</text>
</comment>
<name>A0A397I1K0_ASPTH</name>
<dbReference type="RefSeq" id="XP_026618535.1">
    <property type="nucleotide sequence ID" value="XM_026763165.1"/>
</dbReference>
<keyword evidence="1" id="KW-0479">Metal-binding</keyword>
<accession>A0A397I1K0</accession>
<evidence type="ECO:0000313" key="4">
    <source>
        <dbReference type="EMBL" id="RHZ67183.1"/>
    </source>
</evidence>
<dbReference type="GO" id="GO:0046872">
    <property type="term" value="F:metal ion binding"/>
    <property type="evidence" value="ECO:0007669"/>
    <property type="project" value="UniProtKB-KW"/>
</dbReference>
<dbReference type="PANTHER" id="PTHR43048:SF3">
    <property type="entry name" value="METHYLMALONYL-COA EPIMERASE, MITOCHONDRIAL"/>
    <property type="match status" value="1"/>
</dbReference>
<dbReference type="VEuPathDB" id="FungiDB:CDV56_109546"/>
<dbReference type="AlphaFoldDB" id="A0A397I1K0"/>
<dbReference type="OrthoDB" id="3360610at2759"/>
<dbReference type="GO" id="GO:0005739">
    <property type="term" value="C:mitochondrion"/>
    <property type="evidence" value="ECO:0007669"/>
    <property type="project" value="TreeGrafter"/>
</dbReference>
<dbReference type="InterPro" id="IPR004360">
    <property type="entry name" value="Glyas_Fos-R_dOase_dom"/>
</dbReference>
<evidence type="ECO:0000256" key="2">
    <source>
        <dbReference type="SAM" id="MobiDB-lite"/>
    </source>
</evidence>
<protein>
    <recommendedName>
        <fullName evidence="3">VOC domain-containing protein</fullName>
    </recommendedName>
</protein>
<evidence type="ECO:0000256" key="1">
    <source>
        <dbReference type="ARBA" id="ARBA00022723"/>
    </source>
</evidence>
<feature type="domain" description="VOC" evidence="3">
    <location>
        <begin position="174"/>
        <end position="301"/>
    </location>
</feature>
<proteinExistence type="predicted"/>
<feature type="region of interest" description="Disordered" evidence="2">
    <location>
        <begin position="1"/>
        <end position="27"/>
    </location>
</feature>
<gene>
    <name evidence="4" type="ORF">CDV56_109546</name>
</gene>